<comment type="caution">
    <text evidence="1">The sequence shown here is derived from an EMBL/GenBank/DDBJ whole genome shotgun (WGS) entry which is preliminary data.</text>
</comment>
<dbReference type="OrthoDB" id="1450637at2"/>
<proteinExistence type="predicted"/>
<reference evidence="1 2" key="1">
    <citation type="submission" date="2019-07" db="EMBL/GenBank/DDBJ databases">
        <title>Genomic Encyclopedia of Archaeal and Bacterial Type Strains, Phase II (KMG-II): from individual species to whole genera.</title>
        <authorList>
            <person name="Goeker M."/>
        </authorList>
    </citation>
    <scope>NUCLEOTIDE SEQUENCE [LARGE SCALE GENOMIC DNA]</scope>
    <source>
        <strain evidence="1 2">DSM 17527</strain>
    </source>
</reference>
<accession>A0A5S5C446</accession>
<gene>
    <name evidence="1" type="ORF">BD809_10420</name>
</gene>
<dbReference type="EMBL" id="VNHU01000004">
    <property type="protein sequence ID" value="TYP74205.1"/>
    <property type="molecule type" value="Genomic_DNA"/>
</dbReference>
<organism evidence="1 2">
    <name type="scientific">Aquimarina intermedia</name>
    <dbReference type="NCBI Taxonomy" id="350814"/>
    <lineage>
        <taxon>Bacteria</taxon>
        <taxon>Pseudomonadati</taxon>
        <taxon>Bacteroidota</taxon>
        <taxon>Flavobacteriia</taxon>
        <taxon>Flavobacteriales</taxon>
        <taxon>Flavobacteriaceae</taxon>
        <taxon>Aquimarina</taxon>
    </lineage>
</organism>
<evidence type="ECO:0000313" key="2">
    <source>
        <dbReference type="Proteomes" id="UP000324376"/>
    </source>
</evidence>
<evidence type="ECO:0008006" key="3">
    <source>
        <dbReference type="Google" id="ProtNLM"/>
    </source>
</evidence>
<protein>
    <recommendedName>
        <fullName evidence="3">Lipocalin-like protein</fullName>
    </recommendedName>
</protein>
<sequence length="127" mass="14409">MQTLIKIIILVIKATLALLLLACNSTEDQLTNDWKVRKMERMVSVTADTQAPINITVHKKATYKLESTKMAKIITQTGSKITGSWQVEDSILTIKTKEEQKRFTIDTLAVDTLILTSDRFKFYMGLD</sequence>
<dbReference type="AlphaFoldDB" id="A0A5S5C446"/>
<dbReference type="RefSeq" id="WP_148782327.1">
    <property type="nucleotide sequence ID" value="NZ_VNHU01000004.1"/>
</dbReference>
<name>A0A5S5C446_9FLAO</name>
<evidence type="ECO:0000313" key="1">
    <source>
        <dbReference type="EMBL" id="TYP74205.1"/>
    </source>
</evidence>
<dbReference type="Proteomes" id="UP000324376">
    <property type="component" value="Unassembled WGS sequence"/>
</dbReference>
<keyword evidence="2" id="KW-1185">Reference proteome</keyword>